<reference evidence="6" key="1">
    <citation type="submission" date="2019-02" db="EMBL/GenBank/DDBJ databases">
        <authorList>
            <person name="Gruber-Vodicka R. H."/>
            <person name="Seah K. B. B."/>
        </authorList>
    </citation>
    <scope>NUCLEOTIDE SEQUENCE</scope>
    <source>
        <strain evidence="6">BECK_DK161</strain>
    </source>
</reference>
<sequence length="313" mass="33648">MKILVTCPPMLGMMDSFLPTFERYGMEVTAPNVVQTLSVEELKELVPEHDGWIIGDDPANRDVLNAGKAGRLKAAVKWGIGIDNVDFAACREFGIPVTNTPNMFGAEVADMAMGYVIALARETFSIDRGIRDGRWPKPRGISLASRTVALIGLGDIGSNTARRLMVAGMKVIAYDPVAVTPSDSAGLERADWPDRIEEADFIVVTCSLTSSSRHMLNADVLAKTKPGVRVVNVGRGPVIDESALELALKDGRVHSAALDVFEIEPLPMDSYLRTHPRCIFGSHNASNTVDAVAKTSEIAIEKLAGFLGAGSIE</sequence>
<proteinExistence type="inferred from homology"/>
<evidence type="ECO:0000259" key="4">
    <source>
        <dbReference type="Pfam" id="PF00389"/>
    </source>
</evidence>
<protein>
    <submittedName>
        <fullName evidence="6">D-3-phosphoglycerate dehydrogenase</fullName>
    </submittedName>
</protein>
<name>A0A450T601_9GAMM</name>
<evidence type="ECO:0000256" key="1">
    <source>
        <dbReference type="ARBA" id="ARBA00023002"/>
    </source>
</evidence>
<dbReference type="GO" id="GO:0030267">
    <property type="term" value="F:glyoxylate reductase (NADPH) activity"/>
    <property type="evidence" value="ECO:0007669"/>
    <property type="project" value="TreeGrafter"/>
</dbReference>
<dbReference type="InterPro" id="IPR050223">
    <property type="entry name" value="D-isomer_2-hydroxyacid_DH"/>
</dbReference>
<dbReference type="SUPFAM" id="SSF52283">
    <property type="entry name" value="Formate/glycerate dehydrogenase catalytic domain-like"/>
    <property type="match status" value="1"/>
</dbReference>
<dbReference type="PANTHER" id="PTHR10996">
    <property type="entry name" value="2-HYDROXYACID DEHYDROGENASE-RELATED"/>
    <property type="match status" value="1"/>
</dbReference>
<dbReference type="InterPro" id="IPR029753">
    <property type="entry name" value="D-isomer_DH_CS"/>
</dbReference>
<dbReference type="EMBL" id="CAADEY010000095">
    <property type="protein sequence ID" value="VFJ62215.1"/>
    <property type="molecule type" value="Genomic_DNA"/>
</dbReference>
<comment type="similarity">
    <text evidence="3">Belongs to the D-isomer specific 2-hydroxyacid dehydrogenase family.</text>
</comment>
<dbReference type="AlphaFoldDB" id="A0A450T601"/>
<dbReference type="PANTHER" id="PTHR10996:SF283">
    <property type="entry name" value="GLYOXYLATE_HYDROXYPYRUVATE REDUCTASE B"/>
    <property type="match status" value="1"/>
</dbReference>
<organism evidence="6">
    <name type="scientific">Candidatus Kentrum sp. DK</name>
    <dbReference type="NCBI Taxonomy" id="2126562"/>
    <lineage>
        <taxon>Bacteria</taxon>
        <taxon>Pseudomonadati</taxon>
        <taxon>Pseudomonadota</taxon>
        <taxon>Gammaproteobacteria</taxon>
        <taxon>Candidatus Kentrum</taxon>
    </lineage>
</organism>
<feature type="domain" description="D-isomer specific 2-hydroxyacid dehydrogenase catalytic" evidence="4">
    <location>
        <begin position="27"/>
        <end position="308"/>
    </location>
</feature>
<dbReference type="Pfam" id="PF00389">
    <property type="entry name" value="2-Hacid_dh"/>
    <property type="match status" value="1"/>
</dbReference>
<evidence type="ECO:0000256" key="3">
    <source>
        <dbReference type="RuleBase" id="RU003719"/>
    </source>
</evidence>
<keyword evidence="2" id="KW-0520">NAD</keyword>
<gene>
    <name evidence="6" type="ORF">BECKDK2373C_GA0170839_10953</name>
</gene>
<dbReference type="InterPro" id="IPR006139">
    <property type="entry name" value="D-isomer_2_OHA_DH_cat_dom"/>
</dbReference>
<dbReference type="GO" id="GO:0005829">
    <property type="term" value="C:cytosol"/>
    <property type="evidence" value="ECO:0007669"/>
    <property type="project" value="TreeGrafter"/>
</dbReference>
<dbReference type="Gene3D" id="3.40.50.720">
    <property type="entry name" value="NAD(P)-binding Rossmann-like Domain"/>
    <property type="match status" value="2"/>
</dbReference>
<dbReference type="PROSITE" id="PS00671">
    <property type="entry name" value="D_2_HYDROXYACID_DH_3"/>
    <property type="match status" value="1"/>
</dbReference>
<dbReference type="InterPro" id="IPR006140">
    <property type="entry name" value="D-isomer_DH_NAD-bd"/>
</dbReference>
<dbReference type="InterPro" id="IPR036291">
    <property type="entry name" value="NAD(P)-bd_dom_sf"/>
</dbReference>
<evidence type="ECO:0000313" key="6">
    <source>
        <dbReference type="EMBL" id="VFJ62215.1"/>
    </source>
</evidence>
<evidence type="ECO:0000259" key="5">
    <source>
        <dbReference type="Pfam" id="PF02826"/>
    </source>
</evidence>
<dbReference type="SUPFAM" id="SSF51735">
    <property type="entry name" value="NAD(P)-binding Rossmann-fold domains"/>
    <property type="match status" value="1"/>
</dbReference>
<accession>A0A450T601</accession>
<feature type="domain" description="D-isomer specific 2-hydroxyacid dehydrogenase NAD-binding" evidence="5">
    <location>
        <begin position="114"/>
        <end position="285"/>
    </location>
</feature>
<dbReference type="CDD" id="cd12172">
    <property type="entry name" value="PGDH_like_2"/>
    <property type="match status" value="1"/>
</dbReference>
<evidence type="ECO:0000256" key="2">
    <source>
        <dbReference type="ARBA" id="ARBA00023027"/>
    </source>
</evidence>
<dbReference type="Pfam" id="PF02826">
    <property type="entry name" value="2-Hacid_dh_C"/>
    <property type="match status" value="1"/>
</dbReference>
<dbReference type="GO" id="GO:0051287">
    <property type="term" value="F:NAD binding"/>
    <property type="evidence" value="ECO:0007669"/>
    <property type="project" value="InterPro"/>
</dbReference>
<dbReference type="GO" id="GO:0016618">
    <property type="term" value="F:hydroxypyruvate reductase [NAD(P)H] activity"/>
    <property type="evidence" value="ECO:0007669"/>
    <property type="project" value="TreeGrafter"/>
</dbReference>
<keyword evidence="1 3" id="KW-0560">Oxidoreductase</keyword>